<dbReference type="InterPro" id="IPR036105">
    <property type="entry name" value="DiNase_FeMo-co_biosyn_sf"/>
</dbReference>
<reference evidence="2 3" key="1">
    <citation type="submission" date="2023-07" db="EMBL/GenBank/DDBJ databases">
        <title>The novel representative of Negativicutes class, Anaeroselena agilis gen. nov. sp. nov.</title>
        <authorList>
            <person name="Prokofeva M.I."/>
            <person name="Elcheninov A.G."/>
            <person name="Klyukina A."/>
            <person name="Kublanov I.V."/>
            <person name="Frolov E.N."/>
            <person name="Podosokorskaya O.A."/>
        </authorList>
    </citation>
    <scope>NUCLEOTIDE SEQUENCE [LARGE SCALE GENOMIC DNA]</scope>
    <source>
        <strain evidence="2 3">4137-cl</strain>
    </source>
</reference>
<sequence length="122" mass="12480">MTMTIAIPLAGGKLCSHFGHCQEFAFVGVADGKITGVTKKTPPPHEPGVFPAWLAGEGADTILAGGMGERAQALFRQNGVKVVCGVAAGAPEEVVEAYLKGTLVTGANPCNHDEDGHQCHGG</sequence>
<dbReference type="InterPro" id="IPR003731">
    <property type="entry name" value="Di-Nase_FeMo-co_biosynth"/>
</dbReference>
<name>A0ABU3NVY3_9FIRM</name>
<dbReference type="RefSeq" id="WP_413778539.1">
    <property type="nucleotide sequence ID" value="NZ_JAUOZS010000001.1"/>
</dbReference>
<dbReference type="InterPro" id="IPR033913">
    <property type="entry name" value="MTH1175_dom"/>
</dbReference>
<feature type="domain" description="Dinitrogenase iron-molybdenum cofactor biosynthesis" evidence="1">
    <location>
        <begin position="11"/>
        <end position="100"/>
    </location>
</feature>
<keyword evidence="3" id="KW-1185">Reference proteome</keyword>
<dbReference type="PANTHER" id="PTHR42983:SF1">
    <property type="entry name" value="IRON-MOLYBDENUM PROTEIN"/>
    <property type="match status" value="1"/>
</dbReference>
<gene>
    <name evidence="2" type="ORF">Q4T40_01845</name>
</gene>
<dbReference type="Gene3D" id="3.30.420.130">
    <property type="entry name" value="Dinitrogenase iron-molybdenum cofactor biosynthesis domain"/>
    <property type="match status" value="1"/>
</dbReference>
<organism evidence="2 3">
    <name type="scientific">Anaeroselena agilis</name>
    <dbReference type="NCBI Taxonomy" id="3063788"/>
    <lineage>
        <taxon>Bacteria</taxon>
        <taxon>Bacillati</taxon>
        <taxon>Bacillota</taxon>
        <taxon>Negativicutes</taxon>
        <taxon>Acetonemataceae</taxon>
        <taxon>Anaeroselena</taxon>
    </lineage>
</organism>
<protein>
    <submittedName>
        <fullName evidence="2">NifB/NifX family molybdenum-iron cluster-binding protein</fullName>
    </submittedName>
</protein>
<dbReference type="CDD" id="cd00851">
    <property type="entry name" value="MTH1175"/>
    <property type="match status" value="1"/>
</dbReference>
<proteinExistence type="predicted"/>
<evidence type="ECO:0000259" key="1">
    <source>
        <dbReference type="Pfam" id="PF02579"/>
    </source>
</evidence>
<evidence type="ECO:0000313" key="3">
    <source>
        <dbReference type="Proteomes" id="UP001254848"/>
    </source>
</evidence>
<comment type="caution">
    <text evidence="2">The sequence shown here is derived from an EMBL/GenBank/DDBJ whole genome shotgun (WGS) entry which is preliminary data.</text>
</comment>
<dbReference type="Pfam" id="PF02579">
    <property type="entry name" value="Nitro_FeMo-Co"/>
    <property type="match status" value="1"/>
</dbReference>
<dbReference type="PANTHER" id="PTHR42983">
    <property type="entry name" value="DINITROGENASE IRON-MOLYBDENUM COFACTOR PROTEIN-RELATED"/>
    <property type="match status" value="1"/>
</dbReference>
<evidence type="ECO:0000313" key="2">
    <source>
        <dbReference type="EMBL" id="MDT8899976.1"/>
    </source>
</evidence>
<dbReference type="SUPFAM" id="SSF53146">
    <property type="entry name" value="Nitrogenase accessory factor-like"/>
    <property type="match status" value="1"/>
</dbReference>
<dbReference type="Proteomes" id="UP001254848">
    <property type="component" value="Unassembled WGS sequence"/>
</dbReference>
<dbReference type="EMBL" id="JAUOZS010000001">
    <property type="protein sequence ID" value="MDT8899976.1"/>
    <property type="molecule type" value="Genomic_DNA"/>
</dbReference>
<accession>A0ABU3NVY3</accession>